<dbReference type="AlphaFoldDB" id="A0AAV4U5F8"/>
<comment type="caution">
    <text evidence="2">The sequence shown here is derived from an EMBL/GenBank/DDBJ whole genome shotgun (WGS) entry which is preliminary data.</text>
</comment>
<keyword evidence="1" id="KW-0472">Membrane</keyword>
<sequence>MLMDMEAPWANVPISPRFHKGFHREKNAKCSRYMVWYFGRFIHDQQKKIDLESGTRTTRTSFGSHCNGFYTCTIDFWFHSELLGFHKSLGSDSHKLTYIYVYIYIKKLTHLVSLAHLYSFMLNVIGWCVRRSRAIKKMCQVWDKICQICIKYRGKFGGLGQLNNKKKWNN</sequence>
<evidence type="ECO:0000313" key="2">
    <source>
        <dbReference type="EMBL" id="GIY53004.1"/>
    </source>
</evidence>
<keyword evidence="3" id="KW-1185">Reference proteome</keyword>
<keyword evidence="1" id="KW-1133">Transmembrane helix</keyword>
<accession>A0AAV4U5F8</accession>
<feature type="transmembrane region" description="Helical" evidence="1">
    <location>
        <begin position="108"/>
        <end position="129"/>
    </location>
</feature>
<name>A0AAV4U5F8_CAEEX</name>
<keyword evidence="1" id="KW-0812">Transmembrane</keyword>
<organism evidence="2 3">
    <name type="scientific">Caerostris extrusa</name>
    <name type="common">Bark spider</name>
    <name type="synonym">Caerostris bankana</name>
    <dbReference type="NCBI Taxonomy" id="172846"/>
    <lineage>
        <taxon>Eukaryota</taxon>
        <taxon>Metazoa</taxon>
        <taxon>Ecdysozoa</taxon>
        <taxon>Arthropoda</taxon>
        <taxon>Chelicerata</taxon>
        <taxon>Arachnida</taxon>
        <taxon>Araneae</taxon>
        <taxon>Araneomorphae</taxon>
        <taxon>Entelegynae</taxon>
        <taxon>Araneoidea</taxon>
        <taxon>Araneidae</taxon>
        <taxon>Caerostris</taxon>
    </lineage>
</organism>
<protein>
    <submittedName>
        <fullName evidence="2">Uncharacterized protein</fullName>
    </submittedName>
</protein>
<proteinExistence type="predicted"/>
<dbReference type="Proteomes" id="UP001054945">
    <property type="component" value="Unassembled WGS sequence"/>
</dbReference>
<dbReference type="EMBL" id="BPLR01012317">
    <property type="protein sequence ID" value="GIY53004.1"/>
    <property type="molecule type" value="Genomic_DNA"/>
</dbReference>
<gene>
    <name evidence="2" type="ORF">CEXT_758771</name>
</gene>
<reference evidence="2 3" key="1">
    <citation type="submission" date="2021-06" db="EMBL/GenBank/DDBJ databases">
        <title>Caerostris extrusa draft genome.</title>
        <authorList>
            <person name="Kono N."/>
            <person name="Arakawa K."/>
        </authorList>
    </citation>
    <scope>NUCLEOTIDE SEQUENCE [LARGE SCALE GENOMIC DNA]</scope>
</reference>
<evidence type="ECO:0000313" key="3">
    <source>
        <dbReference type="Proteomes" id="UP001054945"/>
    </source>
</evidence>
<evidence type="ECO:0000256" key="1">
    <source>
        <dbReference type="SAM" id="Phobius"/>
    </source>
</evidence>